<comment type="caution">
    <text evidence="1">The sequence shown here is derived from an EMBL/GenBank/DDBJ whole genome shotgun (WGS) entry which is preliminary data.</text>
</comment>
<dbReference type="AlphaFoldDB" id="A0AAV7SBL9"/>
<accession>A0AAV7SBL9</accession>
<organism evidence="1 2">
    <name type="scientific">Pleurodeles waltl</name>
    <name type="common">Iberian ribbed newt</name>
    <dbReference type="NCBI Taxonomy" id="8319"/>
    <lineage>
        <taxon>Eukaryota</taxon>
        <taxon>Metazoa</taxon>
        <taxon>Chordata</taxon>
        <taxon>Craniata</taxon>
        <taxon>Vertebrata</taxon>
        <taxon>Euteleostomi</taxon>
        <taxon>Amphibia</taxon>
        <taxon>Batrachia</taxon>
        <taxon>Caudata</taxon>
        <taxon>Salamandroidea</taxon>
        <taxon>Salamandridae</taxon>
        <taxon>Pleurodelinae</taxon>
        <taxon>Pleurodeles</taxon>
    </lineage>
</organism>
<name>A0AAV7SBL9_PLEWA</name>
<sequence>MRERCKARRASRTGGTFCVCSTAAKGTRCPKKPAHQEGGGANQLALQSVPRLLHRGELSLSVSALPLPRGLGAPGNQRTRKGAELMRKHYKARGASRIAGNFLCLLYHCQGDLVYQETNAPGRGGANARAL</sequence>
<gene>
    <name evidence="1" type="ORF">NDU88_002064</name>
</gene>
<evidence type="ECO:0000313" key="1">
    <source>
        <dbReference type="EMBL" id="KAJ1161580.1"/>
    </source>
</evidence>
<proteinExistence type="predicted"/>
<dbReference type="Proteomes" id="UP001066276">
    <property type="component" value="Chromosome 4_2"/>
</dbReference>
<protein>
    <submittedName>
        <fullName evidence="1">Uncharacterized protein</fullName>
    </submittedName>
</protein>
<dbReference type="EMBL" id="JANPWB010000008">
    <property type="protein sequence ID" value="KAJ1161580.1"/>
    <property type="molecule type" value="Genomic_DNA"/>
</dbReference>
<evidence type="ECO:0000313" key="2">
    <source>
        <dbReference type="Proteomes" id="UP001066276"/>
    </source>
</evidence>
<keyword evidence="2" id="KW-1185">Reference proteome</keyword>
<reference evidence="1" key="1">
    <citation type="journal article" date="2022" name="bioRxiv">
        <title>Sequencing and chromosome-scale assembly of the giantPleurodeles waltlgenome.</title>
        <authorList>
            <person name="Brown T."/>
            <person name="Elewa A."/>
            <person name="Iarovenko S."/>
            <person name="Subramanian E."/>
            <person name="Araus A.J."/>
            <person name="Petzold A."/>
            <person name="Susuki M."/>
            <person name="Suzuki K.-i.T."/>
            <person name="Hayashi T."/>
            <person name="Toyoda A."/>
            <person name="Oliveira C."/>
            <person name="Osipova E."/>
            <person name="Leigh N.D."/>
            <person name="Simon A."/>
            <person name="Yun M.H."/>
        </authorList>
    </citation>
    <scope>NUCLEOTIDE SEQUENCE</scope>
    <source>
        <strain evidence="1">20211129_DDA</strain>
        <tissue evidence="1">Liver</tissue>
    </source>
</reference>